<dbReference type="GO" id="GO:0032259">
    <property type="term" value="P:methylation"/>
    <property type="evidence" value="ECO:0007669"/>
    <property type="project" value="UniProtKB-KW"/>
</dbReference>
<keyword evidence="1" id="KW-0489">Methyltransferase</keyword>
<organism evidence="1 2">
    <name type="scientific">Propionispora vibrioides</name>
    <dbReference type="NCBI Taxonomy" id="112903"/>
    <lineage>
        <taxon>Bacteria</taxon>
        <taxon>Bacillati</taxon>
        <taxon>Bacillota</taxon>
        <taxon>Negativicutes</taxon>
        <taxon>Selenomonadales</taxon>
        <taxon>Sporomusaceae</taxon>
        <taxon>Propionispora</taxon>
    </lineage>
</organism>
<dbReference type="EMBL" id="FODY01000010">
    <property type="protein sequence ID" value="SEP10067.1"/>
    <property type="molecule type" value="Genomic_DNA"/>
</dbReference>
<dbReference type="InterPro" id="IPR029063">
    <property type="entry name" value="SAM-dependent_MTases_sf"/>
</dbReference>
<accession>A0A1H8V4B0</accession>
<dbReference type="STRING" id="112903.SAMN04490178_11064"/>
<evidence type="ECO:0000313" key="1">
    <source>
        <dbReference type="EMBL" id="SEP10067.1"/>
    </source>
</evidence>
<dbReference type="AlphaFoldDB" id="A0A1H8V4B0"/>
<proteinExistence type="predicted"/>
<reference evidence="1 2" key="1">
    <citation type="submission" date="2016-10" db="EMBL/GenBank/DDBJ databases">
        <authorList>
            <person name="de Groot N.N."/>
        </authorList>
    </citation>
    <scope>NUCLEOTIDE SEQUENCE [LARGE SCALE GENOMIC DNA]</scope>
    <source>
        <strain evidence="1 2">DSM 13305</strain>
    </source>
</reference>
<dbReference type="Pfam" id="PF13489">
    <property type="entry name" value="Methyltransf_23"/>
    <property type="match status" value="1"/>
</dbReference>
<dbReference type="SUPFAM" id="SSF53335">
    <property type="entry name" value="S-adenosyl-L-methionine-dependent methyltransferases"/>
    <property type="match status" value="1"/>
</dbReference>
<evidence type="ECO:0000313" key="2">
    <source>
        <dbReference type="Proteomes" id="UP000198847"/>
    </source>
</evidence>
<dbReference type="CDD" id="cd02440">
    <property type="entry name" value="AdoMet_MTases"/>
    <property type="match status" value="1"/>
</dbReference>
<sequence length="197" mass="22585">MDIITKQSAKLHIGCGRNILPEWINLDCVALPGVDVVFDLDTCAEHGFPFPDDSFDMILASHVLEHIKNPLPLLQELHRVARPDAKAVFAVPYGANDDAFEDPTHVRQYFLNSFGYFSQPFYWRADYGYRGDWQPEQIILAISAEQYAGELAEDIMEDIMTLRNVVLEMTVELRAVKPLREAKKELQQAPEIRYQFV</sequence>
<keyword evidence="2" id="KW-1185">Reference proteome</keyword>
<dbReference type="Proteomes" id="UP000198847">
    <property type="component" value="Unassembled WGS sequence"/>
</dbReference>
<gene>
    <name evidence="1" type="ORF">SAMN04490178_11064</name>
</gene>
<protein>
    <submittedName>
        <fullName evidence="1">Methyltransferase domain-containing protein</fullName>
    </submittedName>
</protein>
<dbReference type="Gene3D" id="3.40.50.150">
    <property type="entry name" value="Vaccinia Virus protein VP39"/>
    <property type="match status" value="1"/>
</dbReference>
<keyword evidence="1" id="KW-0808">Transferase</keyword>
<dbReference type="RefSeq" id="WP_218140645.1">
    <property type="nucleotide sequence ID" value="NZ_FODY01000010.1"/>
</dbReference>
<name>A0A1H8V4B0_9FIRM</name>
<dbReference type="GO" id="GO:0008168">
    <property type="term" value="F:methyltransferase activity"/>
    <property type="evidence" value="ECO:0007669"/>
    <property type="project" value="UniProtKB-KW"/>
</dbReference>